<evidence type="ECO:0000256" key="3">
    <source>
        <dbReference type="ARBA" id="ARBA00023014"/>
    </source>
</evidence>
<comment type="caution">
    <text evidence="5">The sequence shown here is derived from an EMBL/GenBank/DDBJ whole genome shotgun (WGS) entry which is preliminary data.</text>
</comment>
<dbReference type="AlphaFoldDB" id="A0A9D1FEY5"/>
<keyword evidence="1" id="KW-0479">Metal-binding</keyword>
<dbReference type="PROSITE" id="PS51379">
    <property type="entry name" value="4FE4S_FER_2"/>
    <property type="match status" value="2"/>
</dbReference>
<dbReference type="PANTHER" id="PTHR43122:SF2">
    <property type="entry name" value="FERREDOXIN SUBUNIT OF PYRUVATE:FLAVODOXIN OXIDOREDUCTASE"/>
    <property type="match status" value="1"/>
</dbReference>
<dbReference type="Proteomes" id="UP000824001">
    <property type="component" value="Unassembled WGS sequence"/>
</dbReference>
<dbReference type="EMBL" id="DVJK01000241">
    <property type="protein sequence ID" value="HIS67588.1"/>
    <property type="molecule type" value="Genomic_DNA"/>
</dbReference>
<reference evidence="5" key="2">
    <citation type="journal article" date="2021" name="PeerJ">
        <title>Extensive microbial diversity within the chicken gut microbiome revealed by metagenomics and culture.</title>
        <authorList>
            <person name="Gilroy R."/>
            <person name="Ravi A."/>
            <person name="Getino M."/>
            <person name="Pursley I."/>
            <person name="Horton D.L."/>
            <person name="Alikhan N.F."/>
            <person name="Baker D."/>
            <person name="Gharbi K."/>
            <person name="Hall N."/>
            <person name="Watson M."/>
            <person name="Adriaenssens E.M."/>
            <person name="Foster-Nyarko E."/>
            <person name="Jarju S."/>
            <person name="Secka A."/>
            <person name="Antonio M."/>
            <person name="Oren A."/>
            <person name="Chaudhuri R.R."/>
            <person name="La Ragione R."/>
            <person name="Hildebrand F."/>
            <person name="Pallen M.J."/>
        </authorList>
    </citation>
    <scope>NUCLEOTIDE SEQUENCE</scope>
    <source>
        <strain evidence="5">ChiHjej10B9-9673</strain>
    </source>
</reference>
<dbReference type="Pfam" id="PF12838">
    <property type="entry name" value="Fer4_7"/>
    <property type="match status" value="1"/>
</dbReference>
<evidence type="ECO:0000313" key="5">
    <source>
        <dbReference type="EMBL" id="HIS67588.1"/>
    </source>
</evidence>
<keyword evidence="3" id="KW-0411">Iron-sulfur</keyword>
<evidence type="ECO:0000256" key="1">
    <source>
        <dbReference type="ARBA" id="ARBA00022723"/>
    </source>
</evidence>
<proteinExistence type="predicted"/>
<protein>
    <submittedName>
        <fullName evidence="5">4Fe-4S binding protein</fullName>
    </submittedName>
</protein>
<feature type="domain" description="4Fe-4S ferredoxin-type" evidence="4">
    <location>
        <begin position="41"/>
        <end position="70"/>
    </location>
</feature>
<dbReference type="PROSITE" id="PS00198">
    <property type="entry name" value="4FE4S_FER_1"/>
    <property type="match status" value="1"/>
</dbReference>
<dbReference type="SUPFAM" id="SSF54862">
    <property type="entry name" value="4Fe-4S ferredoxins"/>
    <property type="match status" value="1"/>
</dbReference>
<keyword evidence="2" id="KW-0408">Iron</keyword>
<reference evidence="5" key="1">
    <citation type="submission" date="2020-10" db="EMBL/GenBank/DDBJ databases">
        <authorList>
            <person name="Gilroy R."/>
        </authorList>
    </citation>
    <scope>NUCLEOTIDE SEQUENCE</scope>
    <source>
        <strain evidence="5">ChiHjej10B9-9673</strain>
    </source>
</reference>
<dbReference type="GO" id="GO:0046872">
    <property type="term" value="F:metal ion binding"/>
    <property type="evidence" value="ECO:0007669"/>
    <property type="project" value="UniProtKB-KW"/>
</dbReference>
<dbReference type="InterPro" id="IPR017896">
    <property type="entry name" value="4Fe4S_Fe-S-bd"/>
</dbReference>
<feature type="domain" description="4Fe-4S ferredoxin-type" evidence="4">
    <location>
        <begin position="4"/>
        <end position="33"/>
    </location>
</feature>
<evidence type="ECO:0000256" key="2">
    <source>
        <dbReference type="ARBA" id="ARBA00023004"/>
    </source>
</evidence>
<sequence length="72" mass="7669">MPKGRVEIFTEACKSCLYCVNTCPKKVLGTTSAVNSKGYQYAVPVNPEACIGCAMCATICPDAAITVYREAN</sequence>
<evidence type="ECO:0000259" key="4">
    <source>
        <dbReference type="PROSITE" id="PS51379"/>
    </source>
</evidence>
<accession>A0A9D1FEY5</accession>
<dbReference type="GO" id="GO:0051536">
    <property type="term" value="F:iron-sulfur cluster binding"/>
    <property type="evidence" value="ECO:0007669"/>
    <property type="project" value="UniProtKB-KW"/>
</dbReference>
<name>A0A9D1FEY5_9FIRM</name>
<organism evidence="5 6">
    <name type="scientific">Candidatus Scatomorpha merdipullorum</name>
    <dbReference type="NCBI Taxonomy" id="2840927"/>
    <lineage>
        <taxon>Bacteria</taxon>
        <taxon>Bacillati</taxon>
        <taxon>Bacillota</taxon>
        <taxon>Clostridia</taxon>
        <taxon>Eubacteriales</taxon>
        <taxon>Candidatus Scatomorpha</taxon>
    </lineage>
</organism>
<dbReference type="InterPro" id="IPR017900">
    <property type="entry name" value="4Fe4S_Fe_S_CS"/>
</dbReference>
<gene>
    <name evidence="5" type="ORF">IAC18_08475</name>
</gene>
<dbReference type="Gene3D" id="3.30.70.20">
    <property type="match status" value="1"/>
</dbReference>
<evidence type="ECO:0000313" key="6">
    <source>
        <dbReference type="Proteomes" id="UP000824001"/>
    </source>
</evidence>
<dbReference type="PANTHER" id="PTHR43122">
    <property type="entry name" value="FERREDOXIN SUBUNIT OF PYRUVATE:FLAVODOXIN OXIDOREDUCTASE-RELATED"/>
    <property type="match status" value="1"/>
</dbReference>